<name>A0A6J4L8R3_9ACTN</name>
<feature type="chain" id="PRO_5039212692" description="Phosphatidic acid phosphatase type 2/haloperoxidase domain-containing protein" evidence="2">
    <location>
        <begin position="25"/>
        <end position="460"/>
    </location>
</feature>
<keyword evidence="2" id="KW-0732">Signal</keyword>
<feature type="compositionally biased region" description="Basic and acidic residues" evidence="1">
    <location>
        <begin position="335"/>
        <end position="347"/>
    </location>
</feature>
<dbReference type="SUPFAM" id="SSF48317">
    <property type="entry name" value="Acid phosphatase/Vanadium-dependent haloperoxidase"/>
    <property type="match status" value="1"/>
</dbReference>
<dbReference type="InterPro" id="IPR036938">
    <property type="entry name" value="PAP2/HPO_sf"/>
</dbReference>
<feature type="signal peptide" evidence="2">
    <location>
        <begin position="1"/>
        <end position="24"/>
    </location>
</feature>
<dbReference type="Gene3D" id="1.10.606.20">
    <property type="match status" value="1"/>
</dbReference>
<dbReference type="InterPro" id="IPR052559">
    <property type="entry name" value="V-haloperoxidase"/>
</dbReference>
<evidence type="ECO:0008006" key="4">
    <source>
        <dbReference type="Google" id="ProtNLM"/>
    </source>
</evidence>
<dbReference type="PANTHER" id="PTHR34599:SF1">
    <property type="entry name" value="PHOSPHATIDIC ACID PHOSPHATASE TYPE 2_HALOPEROXIDASE DOMAIN-CONTAINING PROTEIN"/>
    <property type="match status" value="1"/>
</dbReference>
<protein>
    <recommendedName>
        <fullName evidence="4">Phosphatidic acid phosphatase type 2/haloperoxidase domain-containing protein</fullName>
    </recommendedName>
</protein>
<dbReference type="CDD" id="cd03398">
    <property type="entry name" value="PAP2_haloperoxidase"/>
    <property type="match status" value="1"/>
</dbReference>
<dbReference type="AlphaFoldDB" id="A0A6J4L8R3"/>
<evidence type="ECO:0000256" key="2">
    <source>
        <dbReference type="SAM" id="SignalP"/>
    </source>
</evidence>
<accession>A0A6J4L8R3</accession>
<evidence type="ECO:0000313" key="3">
    <source>
        <dbReference type="EMBL" id="CAA9325262.1"/>
    </source>
</evidence>
<evidence type="ECO:0000256" key="1">
    <source>
        <dbReference type="SAM" id="MobiDB-lite"/>
    </source>
</evidence>
<proteinExistence type="predicted"/>
<feature type="region of interest" description="Disordered" evidence="1">
    <location>
        <begin position="335"/>
        <end position="361"/>
    </location>
</feature>
<dbReference type="EMBL" id="CADCUH010000034">
    <property type="protein sequence ID" value="CAA9325262.1"/>
    <property type="molecule type" value="Genomic_DNA"/>
</dbReference>
<sequence length="460" mass="50275">MPLVQTRRAVAAASSLLLTLSASATLAPVEAAPHDRHLRPNAVAHWNDIAGEAALAACLSPVGNPLHESRMYAVMHLAVHDALQAVDRRSAPYAFSARVRGASPRAAVAAAARTSLVRTLAQMAASSEPACTEAALDVVDEAYAAATSALPDNRRTARGLALGRRAGAALASHRSDDGSDTPLVVSDYPQGDDPGEWRFTPELPFAFAPGWGDVEPFSLSRADQFRPEPRYRIRSRAYLRDFRQVKRLGSDGVSHRTARTEDQTETALFWVESSPLSWNRLARTLATEQRLDLWSSARLFGLLNVAMADGYIASFDTKYDDPFWRPVTAVRLAGRDGNPRTRPDRDWTPLATTPPIPEHDSAHAVEGGAAAAVLRRFFGTDAMSFDICSRTAATGSQCTDDAPRTRHFESFRDAARENAWSRVLVGYHFWHGAQEGLRHGSRIGAWVVENELRERSRGCS</sequence>
<reference evidence="3" key="1">
    <citation type="submission" date="2020-02" db="EMBL/GenBank/DDBJ databases">
        <authorList>
            <person name="Meier V. D."/>
        </authorList>
    </citation>
    <scope>NUCLEOTIDE SEQUENCE</scope>
    <source>
        <strain evidence="3">AVDCRST_MAG36</strain>
    </source>
</reference>
<gene>
    <name evidence="3" type="ORF">AVDCRST_MAG36-628</name>
</gene>
<organism evidence="3">
    <name type="scientific">uncultured Nocardioidaceae bacterium</name>
    <dbReference type="NCBI Taxonomy" id="253824"/>
    <lineage>
        <taxon>Bacteria</taxon>
        <taxon>Bacillati</taxon>
        <taxon>Actinomycetota</taxon>
        <taxon>Actinomycetes</taxon>
        <taxon>Propionibacteriales</taxon>
        <taxon>Nocardioidaceae</taxon>
        <taxon>environmental samples</taxon>
    </lineage>
</organism>
<dbReference type="PANTHER" id="PTHR34599">
    <property type="entry name" value="PEROXIDASE-RELATED"/>
    <property type="match status" value="1"/>
</dbReference>